<dbReference type="PANTHER" id="PTHR35147:SF3">
    <property type="entry name" value="CHEMORECEPTOR GLUTAMINE DEAMIDASE CHED 1-RELATED"/>
    <property type="match status" value="1"/>
</dbReference>
<comment type="catalytic activity">
    <reaction evidence="3">
        <text>L-glutaminyl-[protein] + H2O = L-glutamyl-[protein] + NH4(+)</text>
        <dbReference type="Rhea" id="RHEA:16441"/>
        <dbReference type="Rhea" id="RHEA-COMP:10207"/>
        <dbReference type="Rhea" id="RHEA-COMP:10208"/>
        <dbReference type="ChEBI" id="CHEBI:15377"/>
        <dbReference type="ChEBI" id="CHEBI:28938"/>
        <dbReference type="ChEBI" id="CHEBI:29973"/>
        <dbReference type="ChEBI" id="CHEBI:30011"/>
        <dbReference type="EC" id="3.5.1.44"/>
    </reaction>
</comment>
<evidence type="ECO:0000313" key="5">
    <source>
        <dbReference type="Proteomes" id="UP001230978"/>
    </source>
</evidence>
<dbReference type="Gene3D" id="3.30.1330.200">
    <property type="match status" value="1"/>
</dbReference>
<accession>A0ABY8Q657</accession>
<organism evidence="4 5">
    <name type="scientific">Fuscovulum ytuae</name>
    <dbReference type="NCBI Taxonomy" id="3042299"/>
    <lineage>
        <taxon>Bacteria</taxon>
        <taxon>Pseudomonadati</taxon>
        <taxon>Pseudomonadota</taxon>
        <taxon>Alphaproteobacteria</taxon>
        <taxon>Rhodobacterales</taxon>
        <taxon>Paracoccaceae</taxon>
        <taxon>Fuscovulum</taxon>
    </lineage>
</organism>
<protein>
    <recommendedName>
        <fullName evidence="3">Probable chemoreceptor glutamine deamidase CheD</fullName>
        <ecNumber evidence="3">3.5.1.44</ecNumber>
    </recommendedName>
</protein>
<evidence type="ECO:0000256" key="3">
    <source>
        <dbReference type="HAMAP-Rule" id="MF_01440"/>
    </source>
</evidence>
<dbReference type="PANTHER" id="PTHR35147">
    <property type="entry name" value="CHEMORECEPTOR GLUTAMINE DEAMIDASE CHED-RELATED"/>
    <property type="match status" value="1"/>
</dbReference>
<dbReference type="RefSeq" id="WP_281465530.1">
    <property type="nucleotide sequence ID" value="NZ_CP124535.1"/>
</dbReference>
<evidence type="ECO:0000256" key="1">
    <source>
        <dbReference type="ARBA" id="ARBA00022500"/>
    </source>
</evidence>
<evidence type="ECO:0000313" key="4">
    <source>
        <dbReference type="EMBL" id="WGV15805.1"/>
    </source>
</evidence>
<sequence>MITSVLGSCIAACLWDPRAGIGGMNHFLLPDGPDGGAIPMRYGLHAMELLINALLRQGADRATLRAKLFGGAHLQPHLPDIGSRNIAFAQDFLNREGILCIGGSTGGNRARRIRFWPHDGRAQQFLLPPTALRERPSPPVGAGEVLLF</sequence>
<dbReference type="CDD" id="cd16352">
    <property type="entry name" value="CheD"/>
    <property type="match status" value="1"/>
</dbReference>
<name>A0ABY8Q657_9RHOB</name>
<dbReference type="SUPFAM" id="SSF64438">
    <property type="entry name" value="CNF1/YfiH-like putative cysteine hydrolases"/>
    <property type="match status" value="1"/>
</dbReference>
<dbReference type="InterPro" id="IPR011324">
    <property type="entry name" value="Cytotoxic_necrot_fac-like_cat"/>
</dbReference>
<dbReference type="InterPro" id="IPR005659">
    <property type="entry name" value="Chemorcpt_Glu_NH3ase_CheD"/>
</dbReference>
<proteinExistence type="inferred from homology"/>
<comment type="function">
    <text evidence="3">Probably deamidates glutamine residues to glutamate on methyl-accepting chemotaxis receptors (MCPs), playing an important role in chemotaxis.</text>
</comment>
<dbReference type="HAMAP" id="MF_01440">
    <property type="entry name" value="CheD"/>
    <property type="match status" value="1"/>
</dbReference>
<dbReference type="InterPro" id="IPR038592">
    <property type="entry name" value="CheD-like_sf"/>
</dbReference>
<keyword evidence="5" id="KW-1185">Reference proteome</keyword>
<gene>
    <name evidence="3" type="primary">cheD</name>
    <name evidence="4" type="ORF">QF092_16365</name>
</gene>
<comment type="similarity">
    <text evidence="3">Belongs to the CheD family.</text>
</comment>
<keyword evidence="2 3" id="KW-0378">Hydrolase</keyword>
<keyword evidence="1 3" id="KW-0145">Chemotaxis</keyword>
<dbReference type="Pfam" id="PF03975">
    <property type="entry name" value="CheD"/>
    <property type="match status" value="1"/>
</dbReference>
<evidence type="ECO:0000256" key="2">
    <source>
        <dbReference type="ARBA" id="ARBA00022801"/>
    </source>
</evidence>
<reference evidence="4 5" key="1">
    <citation type="submission" date="2023-04" db="EMBL/GenBank/DDBJ databases">
        <title>YMD61, complete Genome.</title>
        <authorList>
            <person name="Zhang J."/>
        </authorList>
    </citation>
    <scope>NUCLEOTIDE SEQUENCE [LARGE SCALE GENOMIC DNA]</scope>
    <source>
        <strain evidence="4 5">YMD61</strain>
    </source>
</reference>
<dbReference type="EMBL" id="CP124535">
    <property type="protein sequence ID" value="WGV15805.1"/>
    <property type="molecule type" value="Genomic_DNA"/>
</dbReference>
<dbReference type="Proteomes" id="UP001230978">
    <property type="component" value="Chromosome"/>
</dbReference>
<dbReference type="EC" id="3.5.1.44" evidence="3"/>